<evidence type="ECO:0000256" key="2">
    <source>
        <dbReference type="ARBA" id="ARBA00012438"/>
    </source>
</evidence>
<dbReference type="InterPro" id="IPR001633">
    <property type="entry name" value="EAL_dom"/>
</dbReference>
<accession>A0ABV0KR14</accession>
<dbReference type="RefSeq" id="WP_190446866.1">
    <property type="nucleotide sequence ID" value="NZ_JAMPLM010000021.1"/>
</dbReference>
<protein>
    <recommendedName>
        <fullName evidence="2">histidine kinase</fullName>
        <ecNumber evidence="2">2.7.13.3</ecNumber>
    </recommendedName>
</protein>
<evidence type="ECO:0000259" key="5">
    <source>
        <dbReference type="PROSITE" id="PS50887"/>
    </source>
</evidence>
<dbReference type="InterPro" id="IPR036097">
    <property type="entry name" value="HisK_dim/P_sf"/>
</dbReference>
<dbReference type="InterPro" id="IPR043128">
    <property type="entry name" value="Rev_trsase/Diguanyl_cyclase"/>
</dbReference>
<proteinExistence type="predicted"/>
<gene>
    <name evidence="6" type="ORF">NDI38_19920</name>
</gene>
<reference evidence="6 7" key="1">
    <citation type="submission" date="2022-04" db="EMBL/GenBank/DDBJ databases">
        <title>Positive selection, recombination, and allopatry shape intraspecific diversity of widespread and dominant cyanobacteria.</title>
        <authorList>
            <person name="Wei J."/>
            <person name="Shu W."/>
            <person name="Hu C."/>
        </authorList>
    </citation>
    <scope>NUCLEOTIDE SEQUENCE [LARGE SCALE GENOMIC DNA]</scope>
    <source>
        <strain evidence="6 7">AS-A4</strain>
    </source>
</reference>
<dbReference type="PANTHER" id="PTHR33121:SF70">
    <property type="entry name" value="SIGNALING PROTEIN YKOW"/>
    <property type="match status" value="1"/>
</dbReference>
<dbReference type="PROSITE" id="PS50883">
    <property type="entry name" value="EAL"/>
    <property type="match status" value="1"/>
</dbReference>
<dbReference type="CDD" id="cd00082">
    <property type="entry name" value="HisKA"/>
    <property type="match status" value="1"/>
</dbReference>
<dbReference type="Pfam" id="PF00512">
    <property type="entry name" value="HisKA"/>
    <property type="match status" value="1"/>
</dbReference>
<feature type="domain" description="GGDEF" evidence="5">
    <location>
        <begin position="155"/>
        <end position="288"/>
    </location>
</feature>
<dbReference type="Pfam" id="PF00563">
    <property type="entry name" value="EAL"/>
    <property type="match status" value="1"/>
</dbReference>
<evidence type="ECO:0000313" key="6">
    <source>
        <dbReference type="EMBL" id="MEP1060704.1"/>
    </source>
</evidence>
<dbReference type="SMART" id="SM00267">
    <property type="entry name" value="GGDEF"/>
    <property type="match status" value="1"/>
</dbReference>
<evidence type="ECO:0000256" key="3">
    <source>
        <dbReference type="SAM" id="MobiDB-lite"/>
    </source>
</evidence>
<dbReference type="InterPro" id="IPR000160">
    <property type="entry name" value="GGDEF_dom"/>
</dbReference>
<dbReference type="Pfam" id="PF00990">
    <property type="entry name" value="GGDEF"/>
    <property type="match status" value="1"/>
</dbReference>
<feature type="domain" description="EAL" evidence="4">
    <location>
        <begin position="297"/>
        <end position="553"/>
    </location>
</feature>
<evidence type="ECO:0000259" key="4">
    <source>
        <dbReference type="PROSITE" id="PS50883"/>
    </source>
</evidence>
<dbReference type="InterPro" id="IPR003661">
    <property type="entry name" value="HisK_dim/P_dom"/>
</dbReference>
<keyword evidence="7" id="KW-1185">Reference proteome</keyword>
<dbReference type="PANTHER" id="PTHR33121">
    <property type="entry name" value="CYCLIC DI-GMP PHOSPHODIESTERASE PDEF"/>
    <property type="match status" value="1"/>
</dbReference>
<evidence type="ECO:0000313" key="7">
    <source>
        <dbReference type="Proteomes" id="UP001476950"/>
    </source>
</evidence>
<dbReference type="CDD" id="cd01948">
    <property type="entry name" value="EAL"/>
    <property type="match status" value="1"/>
</dbReference>
<dbReference type="EC" id="2.7.13.3" evidence="2"/>
<dbReference type="Proteomes" id="UP001476950">
    <property type="component" value="Unassembled WGS sequence"/>
</dbReference>
<organism evidence="6 7">
    <name type="scientific">Stenomitos frigidus AS-A4</name>
    <dbReference type="NCBI Taxonomy" id="2933935"/>
    <lineage>
        <taxon>Bacteria</taxon>
        <taxon>Bacillati</taxon>
        <taxon>Cyanobacteriota</taxon>
        <taxon>Cyanophyceae</taxon>
        <taxon>Leptolyngbyales</taxon>
        <taxon>Leptolyngbyaceae</taxon>
        <taxon>Stenomitos</taxon>
    </lineage>
</organism>
<dbReference type="SUPFAM" id="SSF141868">
    <property type="entry name" value="EAL domain-like"/>
    <property type="match status" value="1"/>
</dbReference>
<dbReference type="InterPro" id="IPR035919">
    <property type="entry name" value="EAL_sf"/>
</dbReference>
<dbReference type="SMART" id="SM00052">
    <property type="entry name" value="EAL"/>
    <property type="match status" value="1"/>
</dbReference>
<sequence length="560" mass="61999">MKEQSTSFPPHSAACEPPVAPSPSSDDIAALVSYELRTPLTSIRAALGLLMTGMLGTLPERGQRMLEIALSNTDRLMHLVEVLEREPEVANSLTVPLPVENAPDPNIQRLLPLSLWRRQAYYDSLTGLPTQALFLSWLNQSFAPLSTVNQPQTPPLIAVLLVDLDRFQVINDSLGYDMGDQLLMKIADRLAAALPATGAVARLQADKFAILLRDVAAMDLAVAAADDIQQALTAPFNLNNQEVFVTASIGIAWNQTVYDRAEHLLHDADTAMYQAKALGKARCEIFDVGVRLEATSRLRLETDLRLALERQEFKLYYQPIVSIATQQITGFEALIRWQHPENGLVSPLKFIALAEETGLINPIGQWVLREACRQLCLWQAQTLMEPPLTVSVNLSAQQFSQPDLVEQVQQSLAETGLDPRSLRLEITESAIMANPETAARMLQQIKTLGVQLYIDDFGTGYSSLAYLHRFPIDTLKIDRSFVNRVDVDLEQLEIVRTIIQLAWNLGINVIAEGVETSKQLMQLKALKCDYAQGFFFSKPLDSEAAGAFIKQSLSPQADAI</sequence>
<comment type="catalytic activity">
    <reaction evidence="1">
        <text>ATP + protein L-histidine = ADP + protein N-phospho-L-histidine.</text>
        <dbReference type="EC" id="2.7.13.3"/>
    </reaction>
</comment>
<dbReference type="PROSITE" id="PS50887">
    <property type="entry name" value="GGDEF"/>
    <property type="match status" value="1"/>
</dbReference>
<dbReference type="InterPro" id="IPR029787">
    <property type="entry name" value="Nucleotide_cyclase"/>
</dbReference>
<dbReference type="SUPFAM" id="SSF55073">
    <property type="entry name" value="Nucleotide cyclase"/>
    <property type="match status" value="1"/>
</dbReference>
<dbReference type="CDD" id="cd01949">
    <property type="entry name" value="GGDEF"/>
    <property type="match status" value="1"/>
</dbReference>
<dbReference type="Gene3D" id="3.30.70.270">
    <property type="match status" value="1"/>
</dbReference>
<dbReference type="InterPro" id="IPR050706">
    <property type="entry name" value="Cyclic-di-GMP_PDE-like"/>
</dbReference>
<evidence type="ECO:0000256" key="1">
    <source>
        <dbReference type="ARBA" id="ARBA00000085"/>
    </source>
</evidence>
<dbReference type="SUPFAM" id="SSF47384">
    <property type="entry name" value="Homodimeric domain of signal transducing histidine kinase"/>
    <property type="match status" value="1"/>
</dbReference>
<name>A0ABV0KR14_9CYAN</name>
<feature type="region of interest" description="Disordered" evidence="3">
    <location>
        <begin position="1"/>
        <end position="22"/>
    </location>
</feature>
<dbReference type="NCBIfam" id="TIGR00254">
    <property type="entry name" value="GGDEF"/>
    <property type="match status" value="1"/>
</dbReference>
<dbReference type="SMART" id="SM00388">
    <property type="entry name" value="HisKA"/>
    <property type="match status" value="1"/>
</dbReference>
<dbReference type="Gene3D" id="3.20.20.450">
    <property type="entry name" value="EAL domain"/>
    <property type="match status" value="1"/>
</dbReference>
<comment type="caution">
    <text evidence="6">The sequence shown here is derived from an EMBL/GenBank/DDBJ whole genome shotgun (WGS) entry which is preliminary data.</text>
</comment>
<dbReference type="EMBL" id="JAMPLM010000021">
    <property type="protein sequence ID" value="MEP1060704.1"/>
    <property type="molecule type" value="Genomic_DNA"/>
</dbReference>
<dbReference type="Gene3D" id="1.10.287.130">
    <property type="match status" value="1"/>
</dbReference>